<dbReference type="RefSeq" id="WP_215627913.1">
    <property type="nucleotide sequence ID" value="NZ_CP067089.2"/>
</dbReference>
<keyword evidence="1" id="KW-1133">Transmembrane helix</keyword>
<evidence type="ECO:0000256" key="1">
    <source>
        <dbReference type="SAM" id="Phobius"/>
    </source>
</evidence>
<evidence type="ECO:0000313" key="3">
    <source>
        <dbReference type="Proteomes" id="UP000595917"/>
    </source>
</evidence>
<proteinExistence type="predicted"/>
<keyword evidence="1" id="KW-0472">Membrane</keyword>
<feature type="transmembrane region" description="Helical" evidence="1">
    <location>
        <begin position="174"/>
        <end position="198"/>
    </location>
</feature>
<feature type="transmembrane region" description="Helical" evidence="1">
    <location>
        <begin position="48"/>
        <end position="70"/>
    </location>
</feature>
<organism evidence="2 3">
    <name type="scientific">Breznakiella homolactica</name>
    <dbReference type="NCBI Taxonomy" id="2798577"/>
    <lineage>
        <taxon>Bacteria</taxon>
        <taxon>Pseudomonadati</taxon>
        <taxon>Spirochaetota</taxon>
        <taxon>Spirochaetia</taxon>
        <taxon>Spirochaetales</taxon>
        <taxon>Breznakiellaceae</taxon>
        <taxon>Breznakiella</taxon>
    </lineage>
</organism>
<feature type="transmembrane region" description="Helical" evidence="1">
    <location>
        <begin position="210"/>
        <end position="226"/>
    </location>
</feature>
<reference evidence="2" key="1">
    <citation type="submission" date="2021-01" db="EMBL/GenBank/DDBJ databases">
        <title>Description of Breznakiella homolactica.</title>
        <authorList>
            <person name="Song Y."/>
            <person name="Brune A."/>
        </authorList>
    </citation>
    <scope>NUCLEOTIDE SEQUENCE</scope>
    <source>
        <strain evidence="2">RmG30</strain>
    </source>
</reference>
<dbReference type="AlphaFoldDB" id="A0A7T8BCU4"/>
<evidence type="ECO:0000313" key="2">
    <source>
        <dbReference type="EMBL" id="QQO10608.1"/>
    </source>
</evidence>
<sequence>MGNQYRISEQFIRNKKSLILSVRIILPVFLVLVFILPMLTLYDLHPEGGIIYIVSLAAAMLFIQLLFIIIPKMVFKMYDDMGLAIHENVIEKRNKNNTEKIVLNESAKLEISRNKSNDILQLVVSAGNEKMFIFGFEKMDDIYTNILSYVQISNITEKNIKIDESTKRGRLNSIFLGLFLYIGLMVFGVFLSLIFAKYLNISIIEKTDNIVPLFAGLFFLIFTPISKRINKKYKRMEIIGGILLILLSVVNFLL</sequence>
<gene>
    <name evidence="2" type="ORF">JFL75_06745</name>
</gene>
<dbReference type="EMBL" id="CP067089">
    <property type="protein sequence ID" value="QQO10608.1"/>
    <property type="molecule type" value="Genomic_DNA"/>
</dbReference>
<feature type="transmembrane region" description="Helical" evidence="1">
    <location>
        <begin position="20"/>
        <end position="42"/>
    </location>
</feature>
<dbReference type="Proteomes" id="UP000595917">
    <property type="component" value="Chromosome"/>
</dbReference>
<protein>
    <submittedName>
        <fullName evidence="2">Uncharacterized protein</fullName>
    </submittedName>
</protein>
<keyword evidence="3" id="KW-1185">Reference proteome</keyword>
<keyword evidence="1" id="KW-0812">Transmembrane</keyword>
<accession>A0A7T8BCU4</accession>
<name>A0A7T8BCU4_9SPIR</name>
<dbReference type="KEGG" id="bhc:JFL75_06745"/>
<feature type="transmembrane region" description="Helical" evidence="1">
    <location>
        <begin position="238"/>
        <end position="253"/>
    </location>
</feature>